<reference evidence="8" key="1">
    <citation type="submission" date="2006-04" db="EMBL/GenBank/DDBJ databases">
        <title>Complete sequence of chromosome of Deinococcus geothermalis DSM 11300.</title>
        <authorList>
            <consortium name="US DOE Joint Genome Institute"/>
            <person name="Copeland A."/>
            <person name="Lucas S."/>
            <person name="Lapidus A."/>
            <person name="Barry K."/>
            <person name="Detter J.C."/>
            <person name="Glavina del Rio T."/>
            <person name="Hammon N."/>
            <person name="Israni S."/>
            <person name="Dalin E."/>
            <person name="Tice H."/>
            <person name="Pitluck S."/>
            <person name="Brettin T."/>
            <person name="Bruce D."/>
            <person name="Han C."/>
            <person name="Tapia R."/>
            <person name="Saunders E."/>
            <person name="Gilna P."/>
            <person name="Schmutz J."/>
            <person name="Larimer F."/>
            <person name="Land M."/>
            <person name="Hauser L."/>
            <person name="Kyrpides N."/>
            <person name="Kim E."/>
            <person name="Daly M.J."/>
            <person name="Fredrickson J.K."/>
            <person name="Makarova K.S."/>
            <person name="Gaidamakova E.K."/>
            <person name="Zhai M."/>
            <person name="Richardson P."/>
        </authorList>
    </citation>
    <scope>NUCLEOTIDE SEQUENCE</scope>
    <source>
        <strain evidence="8">DSM 11300</strain>
    </source>
</reference>
<evidence type="ECO:0000256" key="3">
    <source>
        <dbReference type="ARBA" id="ARBA00022692"/>
    </source>
</evidence>
<dbReference type="InterPro" id="IPR017039">
    <property type="entry name" value="Virul_fac_BrkB"/>
</dbReference>
<feature type="transmembrane region" description="Helical" evidence="7">
    <location>
        <begin position="365"/>
        <end position="384"/>
    </location>
</feature>
<dbReference type="Pfam" id="PF03631">
    <property type="entry name" value="Virul_fac_BrkB"/>
    <property type="match status" value="1"/>
</dbReference>
<comment type="subcellular location">
    <subcellularLocation>
        <location evidence="1">Cell membrane</location>
        <topology evidence="1">Multi-pass membrane protein</topology>
    </subcellularLocation>
</comment>
<evidence type="ECO:0000256" key="1">
    <source>
        <dbReference type="ARBA" id="ARBA00004651"/>
    </source>
</evidence>
<evidence type="ECO:0000256" key="7">
    <source>
        <dbReference type="SAM" id="Phobius"/>
    </source>
</evidence>
<sequence>MKFADLFGLIRGAALAFGQDKAPRLAAAIAYYAIFSIAPLLLFAVAVAGFFLSREAVLADLFGPNGLISQNLGASTADFLKGLVKPDALQQGSITATLVAFVTLFLGATGLFVQLQDALSSMWGADPPPPGGFLKVVQARVVSFLLILSIGFILLTFLVLNTYLSAIAQSLGDRIGVGAFFVRAGTLLLSVLLLTPVFALIYKFLPAVKLQWREVWVGSLVTAVLFTVGQVAIGFYLGRSATSSVFGVAGSLVALLLWIYYSAMIFFFGAEVTWVYSQKFGTHAGGAANVAKKEAVAAHGADIDTTPSPQEQAALRNTPPGHPVQDARGRVLAVPGTRWPAFWRRARPKTALPSQPPLPSIGATLWNLVTALCAVPAVIVLRLLGLTGRQKKR</sequence>
<dbReference type="Proteomes" id="UP000002431">
    <property type="component" value="Chromosome"/>
</dbReference>
<keyword evidence="9" id="KW-1185">Reference proteome</keyword>
<dbReference type="AlphaFoldDB" id="Q1IWD3"/>
<feature type="transmembrane region" description="Helical" evidence="7">
    <location>
        <begin position="28"/>
        <end position="52"/>
    </location>
</feature>
<dbReference type="PANTHER" id="PTHR30213:SF1">
    <property type="entry name" value="INNER MEMBRANE PROTEIN YHJD"/>
    <property type="match status" value="1"/>
</dbReference>
<feature type="region of interest" description="Disordered" evidence="6">
    <location>
        <begin position="307"/>
        <end position="327"/>
    </location>
</feature>
<accession>Q1IWD3</accession>
<evidence type="ECO:0000256" key="5">
    <source>
        <dbReference type="ARBA" id="ARBA00023136"/>
    </source>
</evidence>
<feature type="transmembrane region" description="Helical" evidence="7">
    <location>
        <begin position="245"/>
        <end position="270"/>
    </location>
</feature>
<organism evidence="8 9">
    <name type="scientific">Deinococcus geothermalis (strain DSM 11300 / CIP 105573 / AG-3a)</name>
    <dbReference type="NCBI Taxonomy" id="319795"/>
    <lineage>
        <taxon>Bacteria</taxon>
        <taxon>Thermotogati</taxon>
        <taxon>Deinococcota</taxon>
        <taxon>Deinococci</taxon>
        <taxon>Deinococcales</taxon>
        <taxon>Deinococcaceae</taxon>
        <taxon>Deinococcus</taxon>
    </lineage>
</organism>
<keyword evidence="4 7" id="KW-1133">Transmembrane helix</keyword>
<gene>
    <name evidence="8" type="ordered locus">Dgeo_2157</name>
</gene>
<proteinExistence type="predicted"/>
<keyword evidence="3 7" id="KW-0812">Transmembrane</keyword>
<feature type="transmembrane region" description="Helical" evidence="7">
    <location>
        <begin position="180"/>
        <end position="204"/>
    </location>
</feature>
<dbReference type="GO" id="GO:0005886">
    <property type="term" value="C:plasma membrane"/>
    <property type="evidence" value="ECO:0007669"/>
    <property type="project" value="UniProtKB-SubCell"/>
</dbReference>
<evidence type="ECO:0000313" key="8">
    <source>
        <dbReference type="EMBL" id="ABF46451.1"/>
    </source>
</evidence>
<protein>
    <submittedName>
        <fullName evidence="8">Ribonuclease BN</fullName>
    </submittedName>
</protein>
<feature type="transmembrane region" description="Helical" evidence="7">
    <location>
        <begin position="136"/>
        <end position="160"/>
    </location>
</feature>
<feature type="transmembrane region" description="Helical" evidence="7">
    <location>
        <begin position="94"/>
        <end position="116"/>
    </location>
</feature>
<dbReference type="KEGG" id="dge:Dgeo_2157"/>
<dbReference type="eggNOG" id="COG1295">
    <property type="taxonomic scope" value="Bacteria"/>
</dbReference>
<evidence type="ECO:0000256" key="4">
    <source>
        <dbReference type="ARBA" id="ARBA00022989"/>
    </source>
</evidence>
<evidence type="ECO:0000256" key="6">
    <source>
        <dbReference type="SAM" id="MobiDB-lite"/>
    </source>
</evidence>
<keyword evidence="5 7" id="KW-0472">Membrane</keyword>
<dbReference type="RefSeq" id="WP_011531276.1">
    <property type="nucleotide sequence ID" value="NC_008025.1"/>
</dbReference>
<evidence type="ECO:0000313" key="9">
    <source>
        <dbReference type="Proteomes" id="UP000002431"/>
    </source>
</evidence>
<dbReference type="HOGENOM" id="CLU_045539_5_1_0"/>
<dbReference type="STRING" id="319795.Dgeo_2157"/>
<dbReference type="EMBL" id="CP000359">
    <property type="protein sequence ID" value="ABF46451.1"/>
    <property type="molecule type" value="Genomic_DNA"/>
</dbReference>
<feature type="transmembrane region" description="Helical" evidence="7">
    <location>
        <begin position="216"/>
        <end position="238"/>
    </location>
</feature>
<name>Q1IWD3_DEIGD</name>
<keyword evidence="2" id="KW-1003">Cell membrane</keyword>
<evidence type="ECO:0000256" key="2">
    <source>
        <dbReference type="ARBA" id="ARBA00022475"/>
    </source>
</evidence>
<dbReference type="PANTHER" id="PTHR30213">
    <property type="entry name" value="INNER MEMBRANE PROTEIN YHJD"/>
    <property type="match status" value="1"/>
</dbReference>